<dbReference type="Pfam" id="PF01037">
    <property type="entry name" value="AsnC_trans_reg"/>
    <property type="match status" value="1"/>
</dbReference>
<sequence length="165" mass="18704">MKINSADIDRTDLKVMRALSANGRASDVQLGETVNLSGTAAARRRRQLEEQGFISSYSAFVDQKKLGFTITVLVLIELSSQSENKLMEFEEAVLRCPFMSYCSFMSGENDFMMLINVRSLDDYNSVYRRELSKLPYVTKIRSNFLLREVAHHPVAPAVLEDNVLL</sequence>
<dbReference type="InterPro" id="IPR036388">
    <property type="entry name" value="WH-like_DNA-bd_sf"/>
</dbReference>
<feature type="domain" description="HTH asnC-type" evidence="4">
    <location>
        <begin position="8"/>
        <end position="69"/>
    </location>
</feature>
<dbReference type="RefSeq" id="WP_048886501.1">
    <property type="nucleotide sequence ID" value="NZ_CP011310.1"/>
</dbReference>
<dbReference type="AlphaFoldDB" id="A0A0H4VJ95"/>
<evidence type="ECO:0000259" key="4">
    <source>
        <dbReference type="PROSITE" id="PS50956"/>
    </source>
</evidence>
<dbReference type="PROSITE" id="PS50956">
    <property type="entry name" value="HTH_ASNC_2"/>
    <property type="match status" value="1"/>
</dbReference>
<dbReference type="InterPro" id="IPR019887">
    <property type="entry name" value="Tscrpt_reg_AsnC/Lrp_C"/>
</dbReference>
<keyword evidence="3" id="KW-0804">Transcription</keyword>
<dbReference type="Gene3D" id="3.30.70.920">
    <property type="match status" value="1"/>
</dbReference>
<dbReference type="PANTHER" id="PTHR30154">
    <property type="entry name" value="LEUCINE-RESPONSIVE REGULATORY PROTEIN"/>
    <property type="match status" value="1"/>
</dbReference>
<dbReference type="PANTHER" id="PTHR30154:SF46">
    <property type="entry name" value="TRANSCRIPTIONAL REGULATORY PROTEIN"/>
    <property type="match status" value="1"/>
</dbReference>
<dbReference type="InterPro" id="IPR036390">
    <property type="entry name" value="WH_DNA-bd_sf"/>
</dbReference>
<dbReference type="InterPro" id="IPR011008">
    <property type="entry name" value="Dimeric_a/b-barrel"/>
</dbReference>
<evidence type="ECO:0000313" key="5">
    <source>
        <dbReference type="EMBL" id="AKQ42956.1"/>
    </source>
</evidence>
<dbReference type="SUPFAM" id="SSF54909">
    <property type="entry name" value="Dimeric alpha+beta barrel"/>
    <property type="match status" value="1"/>
</dbReference>
<evidence type="ECO:0000256" key="3">
    <source>
        <dbReference type="ARBA" id="ARBA00023163"/>
    </source>
</evidence>
<keyword evidence="1" id="KW-0805">Transcription regulation</keyword>
<dbReference type="InterPro" id="IPR019888">
    <property type="entry name" value="Tscrpt_reg_AsnC-like"/>
</dbReference>
<dbReference type="SUPFAM" id="SSF46785">
    <property type="entry name" value="Winged helix' DNA-binding domain"/>
    <property type="match status" value="1"/>
</dbReference>
<organism evidence="5 6">
    <name type="scientific">Aurantiacibacter atlanticus</name>
    <dbReference type="NCBI Taxonomy" id="1648404"/>
    <lineage>
        <taxon>Bacteria</taxon>
        <taxon>Pseudomonadati</taxon>
        <taxon>Pseudomonadota</taxon>
        <taxon>Alphaproteobacteria</taxon>
        <taxon>Sphingomonadales</taxon>
        <taxon>Erythrobacteraceae</taxon>
        <taxon>Aurantiacibacter</taxon>
    </lineage>
</organism>
<dbReference type="Proteomes" id="UP000059113">
    <property type="component" value="Chromosome"/>
</dbReference>
<evidence type="ECO:0000256" key="1">
    <source>
        <dbReference type="ARBA" id="ARBA00023015"/>
    </source>
</evidence>
<proteinExistence type="predicted"/>
<name>A0A0H4VJ95_9SPHN</name>
<dbReference type="PATRIC" id="fig|1648404.4.peg.2976"/>
<evidence type="ECO:0000256" key="2">
    <source>
        <dbReference type="ARBA" id="ARBA00023125"/>
    </source>
</evidence>
<keyword evidence="2" id="KW-0238">DNA-binding</keyword>
<reference evidence="5 6" key="1">
    <citation type="journal article" date="2015" name="Int. J. Syst. Evol. Microbiol.">
        <title>Erythrobacter atlanticus sp. nov., a bacterium from ocean sediment able to degrade polycyclic aromatic hydrocarbons.</title>
        <authorList>
            <person name="Zhuang L."/>
            <person name="Liu Y."/>
            <person name="Wang L."/>
            <person name="Wang W."/>
            <person name="Shao Z."/>
        </authorList>
    </citation>
    <scope>NUCLEOTIDE SEQUENCE [LARGE SCALE GENOMIC DNA]</scope>
    <source>
        <strain evidence="6">s21-N3</strain>
    </source>
</reference>
<dbReference type="STRING" id="1648404.CP97_14290"/>
<accession>A0A0H4VJ95</accession>
<dbReference type="EMBL" id="CP011310">
    <property type="protein sequence ID" value="AKQ42956.1"/>
    <property type="molecule type" value="Genomic_DNA"/>
</dbReference>
<dbReference type="KEGG" id="ery:CP97_14290"/>
<dbReference type="Pfam" id="PF13404">
    <property type="entry name" value="HTH_AsnC-type"/>
    <property type="match status" value="1"/>
</dbReference>
<dbReference type="GO" id="GO:0043565">
    <property type="term" value="F:sequence-specific DNA binding"/>
    <property type="evidence" value="ECO:0007669"/>
    <property type="project" value="InterPro"/>
</dbReference>
<dbReference type="Gene3D" id="1.10.10.10">
    <property type="entry name" value="Winged helix-like DNA-binding domain superfamily/Winged helix DNA-binding domain"/>
    <property type="match status" value="1"/>
</dbReference>
<dbReference type="GO" id="GO:0005829">
    <property type="term" value="C:cytosol"/>
    <property type="evidence" value="ECO:0007669"/>
    <property type="project" value="TreeGrafter"/>
</dbReference>
<dbReference type="PRINTS" id="PR00033">
    <property type="entry name" value="HTHASNC"/>
</dbReference>
<keyword evidence="6" id="KW-1185">Reference proteome</keyword>
<evidence type="ECO:0000313" key="6">
    <source>
        <dbReference type="Proteomes" id="UP000059113"/>
    </source>
</evidence>
<reference evidence="6" key="2">
    <citation type="submission" date="2015-04" db="EMBL/GenBank/DDBJ databases">
        <title>The complete genome sequence of Erythrobacter sp. s21-N3.</title>
        <authorList>
            <person name="Zhuang L."/>
            <person name="Liu Y."/>
            <person name="Shao Z."/>
        </authorList>
    </citation>
    <scope>NUCLEOTIDE SEQUENCE [LARGE SCALE GENOMIC DNA]</scope>
    <source>
        <strain evidence="6">s21-N3</strain>
    </source>
</reference>
<protein>
    <recommendedName>
        <fullName evidence="4">HTH asnC-type domain-containing protein</fullName>
    </recommendedName>
</protein>
<gene>
    <name evidence="5" type="ORF">CP97_14290</name>
</gene>
<dbReference type="GO" id="GO:0043200">
    <property type="term" value="P:response to amino acid"/>
    <property type="evidence" value="ECO:0007669"/>
    <property type="project" value="TreeGrafter"/>
</dbReference>
<dbReference type="InterPro" id="IPR000485">
    <property type="entry name" value="AsnC-type_HTH_dom"/>
</dbReference>
<dbReference type="SMART" id="SM00344">
    <property type="entry name" value="HTH_ASNC"/>
    <property type="match status" value="1"/>
</dbReference>